<accession>A0ABQ8BME0</accession>
<dbReference type="SUPFAM" id="SSF55753">
    <property type="entry name" value="Actin depolymerizing proteins"/>
    <property type="match status" value="1"/>
</dbReference>
<organism evidence="1 2">
    <name type="scientific">Brassica napus</name>
    <name type="common">Rape</name>
    <dbReference type="NCBI Taxonomy" id="3708"/>
    <lineage>
        <taxon>Eukaryota</taxon>
        <taxon>Viridiplantae</taxon>
        <taxon>Streptophyta</taxon>
        <taxon>Embryophyta</taxon>
        <taxon>Tracheophyta</taxon>
        <taxon>Spermatophyta</taxon>
        <taxon>Magnoliopsida</taxon>
        <taxon>eudicotyledons</taxon>
        <taxon>Gunneridae</taxon>
        <taxon>Pentapetalae</taxon>
        <taxon>rosids</taxon>
        <taxon>malvids</taxon>
        <taxon>Brassicales</taxon>
        <taxon>Brassicaceae</taxon>
        <taxon>Brassiceae</taxon>
        <taxon>Brassica</taxon>
    </lineage>
</organism>
<name>A0ABQ8BME0_BRANA</name>
<keyword evidence="2" id="KW-1185">Reference proteome</keyword>
<dbReference type="InterPro" id="IPR002672">
    <property type="entry name" value="Ribosomal_eL28"/>
</dbReference>
<sequence length="282" mass="31703">MACYICSVSPPMSTKPLLVVSSTPSPTLPFLSPASSPSPLSDSILSLPSSTVVLGTTKTNKQNELKLYVNKSVLNKEFPRMAKAVANQPIGAVMRKLTRKGGLLCGAVDNYYKPDLKKTALARHSVISKGLRESPSLISRRGTCRLEDLAIDWTFYSEKAMFCDFRQILIGYKDLSWLVQFLARNTSTVIMILKKRSKLVAVHIPCQQRISYTNSRTCQIQEPILTYKDFAERLSAEECRYTIYDFDFVTVADCLKNCSRNYKCGNRYLAPPAMNRRSRKEG</sequence>
<protein>
    <submittedName>
        <fullName evidence="1">Uncharacterized protein</fullName>
    </submittedName>
</protein>
<dbReference type="Proteomes" id="UP000824890">
    <property type="component" value="Unassembled WGS sequence"/>
</dbReference>
<reference evidence="1 2" key="1">
    <citation type="submission" date="2021-05" db="EMBL/GenBank/DDBJ databases">
        <title>Genome Assembly of Synthetic Allotetraploid Brassica napus Reveals Homoeologous Exchanges between Subgenomes.</title>
        <authorList>
            <person name="Davis J.T."/>
        </authorList>
    </citation>
    <scope>NUCLEOTIDE SEQUENCE [LARGE SCALE GENOMIC DNA]</scope>
    <source>
        <strain evidence="2">cv. Da-Ae</strain>
        <tissue evidence="1">Seedling</tissue>
    </source>
</reference>
<dbReference type="EMBL" id="JAGKQM010000010">
    <property type="protein sequence ID" value="KAH0905939.1"/>
    <property type="molecule type" value="Genomic_DNA"/>
</dbReference>
<proteinExistence type="predicted"/>
<gene>
    <name evidence="1" type="ORF">HID58_037766</name>
</gene>
<comment type="caution">
    <text evidence="1">The sequence shown here is derived from an EMBL/GenBank/DDBJ whole genome shotgun (WGS) entry which is preliminary data.</text>
</comment>
<evidence type="ECO:0000313" key="2">
    <source>
        <dbReference type="Proteomes" id="UP000824890"/>
    </source>
</evidence>
<evidence type="ECO:0000313" key="1">
    <source>
        <dbReference type="EMBL" id="KAH0905939.1"/>
    </source>
</evidence>
<dbReference type="PANTHER" id="PTHR10544">
    <property type="entry name" value="60S RIBOSOMAL PROTEIN L28"/>
    <property type="match status" value="1"/>
</dbReference>